<keyword evidence="10" id="KW-1185">Reference proteome</keyword>
<dbReference type="Pfam" id="PF00514">
    <property type="entry name" value="Arm"/>
    <property type="match status" value="8"/>
</dbReference>
<evidence type="ECO:0000256" key="1">
    <source>
        <dbReference type="ARBA" id="ARBA00010394"/>
    </source>
</evidence>
<dbReference type="GO" id="GO:0061608">
    <property type="term" value="F:nuclear import signal receptor activity"/>
    <property type="evidence" value="ECO:0007669"/>
    <property type="project" value="InterPro"/>
</dbReference>
<comment type="caution">
    <text evidence="9">The sequence shown here is derived from an EMBL/GenBank/DDBJ whole genome shotgun (WGS) entry which is preliminary data.</text>
</comment>
<evidence type="ECO:0000256" key="3">
    <source>
        <dbReference type="ARBA" id="ARBA00022737"/>
    </source>
</evidence>
<dbReference type="Gene3D" id="1.25.10.10">
    <property type="entry name" value="Leucine-rich Repeat Variant"/>
    <property type="match status" value="1"/>
</dbReference>
<dbReference type="PROSITE" id="PS51214">
    <property type="entry name" value="IBB"/>
    <property type="match status" value="1"/>
</dbReference>
<dbReference type="GO" id="GO:0006607">
    <property type="term" value="P:NLS-bearing protein import into nucleus"/>
    <property type="evidence" value="ECO:0007669"/>
    <property type="project" value="UniProtKB-ARBA"/>
</dbReference>
<keyword evidence="4 5" id="KW-0653">Protein transport</keyword>
<keyword evidence="3" id="KW-0677">Repeat</keyword>
<dbReference type="InterPro" id="IPR002652">
    <property type="entry name" value="Importin-a_IBB"/>
</dbReference>
<proteinExistence type="inferred from homology"/>
<dbReference type="SMART" id="SM00185">
    <property type="entry name" value="ARM"/>
    <property type="match status" value="8"/>
</dbReference>
<accession>A0A4Y2Q2Z3</accession>
<dbReference type="InterPro" id="IPR016024">
    <property type="entry name" value="ARM-type_fold"/>
</dbReference>
<dbReference type="InterPro" id="IPR024931">
    <property type="entry name" value="Importin_alpha"/>
</dbReference>
<feature type="region of interest" description="Disordered" evidence="7">
    <location>
        <begin position="1"/>
        <end position="38"/>
    </location>
</feature>
<dbReference type="OrthoDB" id="29145at2759"/>
<gene>
    <name evidence="9" type="primary">Kpna4</name>
    <name evidence="9" type="ORF">AVEN_89324_1</name>
</gene>
<dbReference type="PROSITE" id="PS50176">
    <property type="entry name" value="ARM_REPEAT"/>
    <property type="match status" value="1"/>
</dbReference>
<dbReference type="Proteomes" id="UP000499080">
    <property type="component" value="Unassembled WGS sequence"/>
</dbReference>
<evidence type="ECO:0000256" key="6">
    <source>
        <dbReference type="PROSITE-ProRule" id="PRU00259"/>
    </source>
</evidence>
<dbReference type="SUPFAM" id="SSF48371">
    <property type="entry name" value="ARM repeat"/>
    <property type="match status" value="1"/>
</dbReference>
<evidence type="ECO:0000256" key="4">
    <source>
        <dbReference type="ARBA" id="ARBA00022927"/>
    </source>
</evidence>
<evidence type="ECO:0000313" key="10">
    <source>
        <dbReference type="Proteomes" id="UP000499080"/>
    </source>
</evidence>
<dbReference type="AlphaFoldDB" id="A0A4Y2Q2Z3"/>
<dbReference type="GO" id="GO:0005737">
    <property type="term" value="C:cytoplasm"/>
    <property type="evidence" value="ECO:0007669"/>
    <property type="project" value="InterPro"/>
</dbReference>
<keyword evidence="2 5" id="KW-0813">Transport</keyword>
<evidence type="ECO:0000256" key="5">
    <source>
        <dbReference type="PIRNR" id="PIRNR005673"/>
    </source>
</evidence>
<dbReference type="PIRSF" id="PIRSF005673">
    <property type="entry name" value="Importin_alpha"/>
    <property type="match status" value="1"/>
</dbReference>
<dbReference type="Pfam" id="PF01749">
    <property type="entry name" value="IBB"/>
    <property type="match status" value="1"/>
</dbReference>
<dbReference type="InterPro" id="IPR011989">
    <property type="entry name" value="ARM-like"/>
</dbReference>
<comment type="similarity">
    <text evidence="1 5">Belongs to the importin alpha family.</text>
</comment>
<evidence type="ECO:0000256" key="2">
    <source>
        <dbReference type="ARBA" id="ARBA00022448"/>
    </source>
</evidence>
<reference evidence="9 10" key="1">
    <citation type="journal article" date="2019" name="Sci. Rep.">
        <title>Orb-weaving spider Araneus ventricosus genome elucidates the spidroin gene catalogue.</title>
        <authorList>
            <person name="Kono N."/>
            <person name="Nakamura H."/>
            <person name="Ohtoshi R."/>
            <person name="Moran D.A.P."/>
            <person name="Shinohara A."/>
            <person name="Yoshida Y."/>
            <person name="Fujiwara M."/>
            <person name="Mori M."/>
            <person name="Tomita M."/>
            <person name="Arakawa K."/>
        </authorList>
    </citation>
    <scope>NUCLEOTIDE SEQUENCE [LARGE SCALE GENOMIC DNA]</scope>
</reference>
<sequence length="453" mass="50057">MSTDNINKSRFQHFKNKGKDQDEMRRRRNEVTFELRKNKRDESLLKRRNVPQTDTTDEDDIDKTLGHTSLDAIVTNANSAEPDVQLSAVQGARKLLSSDQIQLMIILVRILPTLSILPQRHDNPSLQFEAAWALTNIASGTSLQTTAVVNTGAVPLFLELLKSPHQNVCEQAVWALGNIIGDGPDFRDYVIKLGVVPPLLSFIKPDIPLPFLRNVTWVIVNLCRSKDPPPPVETIKELLPALCMLIHHTDVNILVDTVWALSYLTDGGNDQIQMVIDSNVVPLLVPLLSHKEVKVQTAALRAVGNIVTGTDEQTQVVLNCDALSHFPALLNHTKEKINKEAVWFLSNITAGNQQQVQAVIDAGLIPMIIHHLNKGEFQVQKEASWAISNLTISGTKAQVAYLVSQKVIPPLCNLLTVRDPQVIQVVLDGISNILKLAGPQFFTIASQIEECGG</sequence>
<dbReference type="InterPro" id="IPR000225">
    <property type="entry name" value="Armadillo"/>
</dbReference>
<protein>
    <recommendedName>
        <fullName evidence="5">Importin subunit alpha</fullName>
    </recommendedName>
</protein>
<dbReference type="FunFam" id="1.25.10.10:FF:000009">
    <property type="entry name" value="Importin subunit alpha"/>
    <property type="match status" value="1"/>
</dbReference>
<dbReference type="GO" id="GO:0005634">
    <property type="term" value="C:nucleus"/>
    <property type="evidence" value="ECO:0007669"/>
    <property type="project" value="UniProtKB-ARBA"/>
</dbReference>
<evidence type="ECO:0000256" key="7">
    <source>
        <dbReference type="SAM" id="MobiDB-lite"/>
    </source>
</evidence>
<evidence type="ECO:0000313" key="9">
    <source>
        <dbReference type="EMBL" id="GBN58528.1"/>
    </source>
</evidence>
<dbReference type="Gene3D" id="1.20.5.690">
    <property type="entry name" value="Importin-alpha, importin-beta-binding domain"/>
    <property type="match status" value="1"/>
</dbReference>
<feature type="compositionally biased region" description="Basic and acidic residues" evidence="7">
    <location>
        <begin position="17"/>
        <end position="38"/>
    </location>
</feature>
<feature type="domain" description="IBB" evidence="8">
    <location>
        <begin position="1"/>
        <end position="57"/>
    </location>
</feature>
<dbReference type="InterPro" id="IPR036975">
    <property type="entry name" value="Importin-a_IBB_sf"/>
</dbReference>
<evidence type="ECO:0000259" key="8">
    <source>
        <dbReference type="PROSITE" id="PS51214"/>
    </source>
</evidence>
<dbReference type="EMBL" id="BGPR01012949">
    <property type="protein sequence ID" value="GBN58528.1"/>
    <property type="molecule type" value="Genomic_DNA"/>
</dbReference>
<feature type="region of interest" description="Disordered" evidence="7">
    <location>
        <begin position="43"/>
        <end position="62"/>
    </location>
</feature>
<feature type="repeat" description="ARM" evidence="6">
    <location>
        <begin position="152"/>
        <end position="179"/>
    </location>
</feature>
<dbReference type="PANTHER" id="PTHR23316">
    <property type="entry name" value="IMPORTIN ALPHA"/>
    <property type="match status" value="1"/>
</dbReference>
<organism evidence="9 10">
    <name type="scientific">Araneus ventricosus</name>
    <name type="common">Orbweaver spider</name>
    <name type="synonym">Epeira ventricosa</name>
    <dbReference type="NCBI Taxonomy" id="182803"/>
    <lineage>
        <taxon>Eukaryota</taxon>
        <taxon>Metazoa</taxon>
        <taxon>Ecdysozoa</taxon>
        <taxon>Arthropoda</taxon>
        <taxon>Chelicerata</taxon>
        <taxon>Arachnida</taxon>
        <taxon>Araneae</taxon>
        <taxon>Araneomorphae</taxon>
        <taxon>Entelegynae</taxon>
        <taxon>Araneoidea</taxon>
        <taxon>Araneidae</taxon>
        <taxon>Araneus</taxon>
    </lineage>
</organism>
<name>A0A4Y2Q2Z3_ARAVE</name>